<dbReference type="InterPro" id="IPR037923">
    <property type="entry name" value="HTH-like"/>
</dbReference>
<name>A0A561PU13_9BACT</name>
<evidence type="ECO:0000259" key="4">
    <source>
        <dbReference type="PROSITE" id="PS01124"/>
    </source>
</evidence>
<dbReference type="AlphaFoldDB" id="A0A561PU13"/>
<protein>
    <submittedName>
        <fullName evidence="5">AraC family transcriptional regulator</fullName>
    </submittedName>
</protein>
<keyword evidence="3" id="KW-0804">Transcription</keyword>
<evidence type="ECO:0000256" key="2">
    <source>
        <dbReference type="ARBA" id="ARBA00023125"/>
    </source>
</evidence>
<sequence>MRKLEAGVFLGEADGVFHQEGVIVSKAVYRQPPVYQGWHYHEHHHLTVVVRGGNVEHRSVKEKEVLAGQVLFYRSGESHKNSHTQCPSVNINLEIPDSFLKHYGLSFSAVDRFPEQLEQMKYAVLKAYQACKLGDAALIPSLLLPGFTAPLVRKAEMPPWVLQLKMLLNDRWNETLSLQEMSVILGIHPVTISRYFPVYFNCSLGEYMRKIKIDRALVMVQTQEASLTDIAYSCGFFDQSHFIRTFKSVTGFLPRRYQQI</sequence>
<evidence type="ECO:0000313" key="5">
    <source>
        <dbReference type="EMBL" id="TWF41613.1"/>
    </source>
</evidence>
<dbReference type="InterPro" id="IPR018060">
    <property type="entry name" value="HTH_AraC"/>
</dbReference>
<feature type="domain" description="HTH araC/xylS-type" evidence="4">
    <location>
        <begin position="162"/>
        <end position="260"/>
    </location>
</feature>
<keyword evidence="6" id="KW-1185">Reference proteome</keyword>
<evidence type="ECO:0000256" key="1">
    <source>
        <dbReference type="ARBA" id="ARBA00023015"/>
    </source>
</evidence>
<dbReference type="SMART" id="SM00342">
    <property type="entry name" value="HTH_ARAC"/>
    <property type="match status" value="1"/>
</dbReference>
<dbReference type="OrthoDB" id="511992at2"/>
<dbReference type="PROSITE" id="PS00041">
    <property type="entry name" value="HTH_ARAC_FAMILY_1"/>
    <property type="match status" value="1"/>
</dbReference>
<dbReference type="InterPro" id="IPR020449">
    <property type="entry name" value="Tscrpt_reg_AraC-type_HTH"/>
</dbReference>
<organism evidence="5 6">
    <name type="scientific">Chitinophaga polysaccharea</name>
    <dbReference type="NCBI Taxonomy" id="1293035"/>
    <lineage>
        <taxon>Bacteria</taxon>
        <taxon>Pseudomonadati</taxon>
        <taxon>Bacteroidota</taxon>
        <taxon>Chitinophagia</taxon>
        <taxon>Chitinophagales</taxon>
        <taxon>Chitinophagaceae</taxon>
        <taxon>Chitinophaga</taxon>
    </lineage>
</organism>
<dbReference type="InterPro" id="IPR009057">
    <property type="entry name" value="Homeodomain-like_sf"/>
</dbReference>
<dbReference type="RefSeq" id="WP_145669801.1">
    <property type="nucleotide sequence ID" value="NZ_VIWO01000003.1"/>
</dbReference>
<proteinExistence type="predicted"/>
<gene>
    <name evidence="5" type="ORF">FHW36_103417</name>
</gene>
<dbReference type="InterPro" id="IPR018062">
    <property type="entry name" value="HTH_AraC-typ_CS"/>
</dbReference>
<dbReference type="GO" id="GO:0043565">
    <property type="term" value="F:sequence-specific DNA binding"/>
    <property type="evidence" value="ECO:0007669"/>
    <property type="project" value="InterPro"/>
</dbReference>
<dbReference type="Proteomes" id="UP000320811">
    <property type="component" value="Unassembled WGS sequence"/>
</dbReference>
<reference evidence="5 6" key="1">
    <citation type="submission" date="2019-06" db="EMBL/GenBank/DDBJ databases">
        <title>Sorghum-associated microbial communities from plants grown in Nebraska, USA.</title>
        <authorList>
            <person name="Schachtman D."/>
        </authorList>
    </citation>
    <scope>NUCLEOTIDE SEQUENCE [LARGE SCALE GENOMIC DNA]</scope>
    <source>
        <strain evidence="5 6">1209</strain>
    </source>
</reference>
<dbReference type="Pfam" id="PF12833">
    <property type="entry name" value="HTH_18"/>
    <property type="match status" value="1"/>
</dbReference>
<dbReference type="SUPFAM" id="SSF51215">
    <property type="entry name" value="Regulatory protein AraC"/>
    <property type="match status" value="1"/>
</dbReference>
<comment type="caution">
    <text evidence="5">The sequence shown here is derived from an EMBL/GenBank/DDBJ whole genome shotgun (WGS) entry which is preliminary data.</text>
</comment>
<dbReference type="PROSITE" id="PS01124">
    <property type="entry name" value="HTH_ARAC_FAMILY_2"/>
    <property type="match status" value="1"/>
</dbReference>
<dbReference type="Gene3D" id="1.10.10.60">
    <property type="entry name" value="Homeodomain-like"/>
    <property type="match status" value="1"/>
</dbReference>
<dbReference type="PANTHER" id="PTHR43280">
    <property type="entry name" value="ARAC-FAMILY TRANSCRIPTIONAL REGULATOR"/>
    <property type="match status" value="1"/>
</dbReference>
<dbReference type="SUPFAM" id="SSF46689">
    <property type="entry name" value="Homeodomain-like"/>
    <property type="match status" value="1"/>
</dbReference>
<accession>A0A561PU13</accession>
<dbReference type="GO" id="GO:0003700">
    <property type="term" value="F:DNA-binding transcription factor activity"/>
    <property type="evidence" value="ECO:0007669"/>
    <property type="project" value="InterPro"/>
</dbReference>
<dbReference type="PRINTS" id="PR00032">
    <property type="entry name" value="HTHARAC"/>
</dbReference>
<evidence type="ECO:0000256" key="3">
    <source>
        <dbReference type="ARBA" id="ARBA00023163"/>
    </source>
</evidence>
<keyword evidence="1" id="KW-0805">Transcription regulation</keyword>
<dbReference type="PANTHER" id="PTHR43280:SF2">
    <property type="entry name" value="HTH-TYPE TRANSCRIPTIONAL REGULATOR EXSA"/>
    <property type="match status" value="1"/>
</dbReference>
<keyword evidence="2" id="KW-0238">DNA-binding</keyword>
<evidence type="ECO:0000313" key="6">
    <source>
        <dbReference type="Proteomes" id="UP000320811"/>
    </source>
</evidence>
<dbReference type="EMBL" id="VIWO01000003">
    <property type="protein sequence ID" value="TWF41613.1"/>
    <property type="molecule type" value="Genomic_DNA"/>
</dbReference>